<proteinExistence type="predicted"/>
<gene>
    <name evidence="1" type="ORF">NLG97_g4211</name>
</gene>
<dbReference type="EMBL" id="JANAKD010000399">
    <property type="protein sequence ID" value="KAJ3494240.1"/>
    <property type="molecule type" value="Genomic_DNA"/>
</dbReference>
<evidence type="ECO:0000313" key="2">
    <source>
        <dbReference type="Proteomes" id="UP001148737"/>
    </source>
</evidence>
<comment type="caution">
    <text evidence="1">The sequence shown here is derived from an EMBL/GenBank/DDBJ whole genome shotgun (WGS) entry which is preliminary data.</text>
</comment>
<evidence type="ECO:0000313" key="1">
    <source>
        <dbReference type="EMBL" id="KAJ3494240.1"/>
    </source>
</evidence>
<reference evidence="1" key="1">
    <citation type="submission" date="2022-07" db="EMBL/GenBank/DDBJ databases">
        <title>Genome Sequence of Lecanicillium saksenae.</title>
        <authorList>
            <person name="Buettner E."/>
        </authorList>
    </citation>
    <scope>NUCLEOTIDE SEQUENCE</scope>
    <source>
        <strain evidence="1">VT-O1</strain>
    </source>
</reference>
<protein>
    <submittedName>
        <fullName evidence="1">Uncharacterized protein</fullName>
    </submittedName>
</protein>
<name>A0ACC1QW53_9HYPO</name>
<accession>A0ACC1QW53</accession>
<keyword evidence="2" id="KW-1185">Reference proteome</keyword>
<dbReference type="Proteomes" id="UP001148737">
    <property type="component" value="Unassembled WGS sequence"/>
</dbReference>
<organism evidence="1 2">
    <name type="scientific">Lecanicillium saksenae</name>
    <dbReference type="NCBI Taxonomy" id="468837"/>
    <lineage>
        <taxon>Eukaryota</taxon>
        <taxon>Fungi</taxon>
        <taxon>Dikarya</taxon>
        <taxon>Ascomycota</taxon>
        <taxon>Pezizomycotina</taxon>
        <taxon>Sordariomycetes</taxon>
        <taxon>Hypocreomycetidae</taxon>
        <taxon>Hypocreales</taxon>
        <taxon>Cordycipitaceae</taxon>
        <taxon>Lecanicillium</taxon>
    </lineage>
</organism>
<sequence length="154" mass="17394">MAYRQREEGRKVSVSGLQPEPELVIPPYRVLRLAENEEWDLRHAPGDDYVFCHNDMSQHNVIVDPDTLKVKAIIDWEYAGFFPAYFDYPFYLRPGPSVALGGEFDDSQLLLEFLRSQAKVGEEQQPDIAGNGTQQGPPTPESGPPQDAPLNDMF</sequence>